<sequence length="126" mass="14326">MGFPSPCSRYPYAVAWNDDDDADEVSIHASPPYVLHCEICTCYRSFLSPISGPARRVARTCTPPWLVSGDFTAIIGPHEEVELCCEWRSYCMHDYNSLCRSERLPESSSLVRRLTLVEIKSPQILR</sequence>
<accession>A0A9E7EM94</accession>
<evidence type="ECO:0000313" key="2">
    <source>
        <dbReference type="Proteomes" id="UP001055439"/>
    </source>
</evidence>
<dbReference type="Proteomes" id="UP001055439">
    <property type="component" value="Chromosome 10"/>
</dbReference>
<evidence type="ECO:0000313" key="1">
    <source>
        <dbReference type="EMBL" id="URD80164.1"/>
    </source>
</evidence>
<keyword evidence="2" id="KW-1185">Reference proteome</keyword>
<organism evidence="1 2">
    <name type="scientific">Musa troglodytarum</name>
    <name type="common">fe'i banana</name>
    <dbReference type="NCBI Taxonomy" id="320322"/>
    <lineage>
        <taxon>Eukaryota</taxon>
        <taxon>Viridiplantae</taxon>
        <taxon>Streptophyta</taxon>
        <taxon>Embryophyta</taxon>
        <taxon>Tracheophyta</taxon>
        <taxon>Spermatophyta</taxon>
        <taxon>Magnoliopsida</taxon>
        <taxon>Liliopsida</taxon>
        <taxon>Zingiberales</taxon>
        <taxon>Musaceae</taxon>
        <taxon>Musa</taxon>
    </lineage>
</organism>
<protein>
    <submittedName>
        <fullName evidence="1">Uncharacterized protein</fullName>
    </submittedName>
</protein>
<gene>
    <name evidence="1" type="ORF">MUK42_23877</name>
</gene>
<proteinExistence type="predicted"/>
<reference evidence="1" key="1">
    <citation type="submission" date="2022-05" db="EMBL/GenBank/DDBJ databases">
        <title>The Musa troglodytarum L. genome provides insights into the mechanism of non-climacteric behaviour and enrichment of carotenoids.</title>
        <authorList>
            <person name="Wang J."/>
        </authorList>
    </citation>
    <scope>NUCLEOTIDE SEQUENCE</scope>
    <source>
        <tissue evidence="1">Leaf</tissue>
    </source>
</reference>
<dbReference type="EMBL" id="CP097503">
    <property type="protein sequence ID" value="URD80164.1"/>
    <property type="molecule type" value="Genomic_DNA"/>
</dbReference>
<name>A0A9E7EM94_9LILI</name>
<dbReference type="AlphaFoldDB" id="A0A9E7EM94"/>